<keyword evidence="6" id="KW-0408">Iron</keyword>
<keyword evidence="14" id="KW-0732">Signal</keyword>
<evidence type="ECO:0000256" key="13">
    <source>
        <dbReference type="RuleBase" id="RU003357"/>
    </source>
</evidence>
<keyword evidence="18" id="KW-1185">Reference proteome</keyword>
<evidence type="ECO:0000256" key="14">
    <source>
        <dbReference type="SAM" id="SignalP"/>
    </source>
</evidence>
<organism evidence="17 18">
    <name type="scientific">Oceanococcus atlanticus</name>
    <dbReference type="NCBI Taxonomy" id="1317117"/>
    <lineage>
        <taxon>Bacteria</taxon>
        <taxon>Pseudomonadati</taxon>
        <taxon>Pseudomonadota</taxon>
        <taxon>Gammaproteobacteria</taxon>
        <taxon>Chromatiales</taxon>
        <taxon>Oceanococcaceae</taxon>
        <taxon>Oceanococcus</taxon>
    </lineage>
</organism>
<dbReference type="InterPro" id="IPR036942">
    <property type="entry name" value="Beta-barrel_TonB_sf"/>
</dbReference>
<keyword evidence="4" id="KW-0410">Iron transport</keyword>
<evidence type="ECO:0000256" key="1">
    <source>
        <dbReference type="ARBA" id="ARBA00004571"/>
    </source>
</evidence>
<sequence length="745" mass="81215">MQDVSRAGLWAAAGLLLALSSAHAQDAAGAAAVTDDDAKLDTIVVTATKGGATDLQSTPLAVTALTADQLEERGISDVRGLINYTPGLQISDLSGYAQLYIRGVGSNTVFIGSDPSTTIHLDGVYLARPLSFFSDFLDVERIEVLRGPQGTLYGRNSVGGTINIISRRPQDELQGEVQVGLGNHGLFESKAYITGPLGPSGIAASLAVNRSSRDAFFDNVSSGGGVQDEDSWGLRGQVLFPLGLDGEFILRADYTDTDEALGQYPKLLAPSGNETDDSVLGDYHTVSMNRRNRTQQEIYGVAGELNYQLSPLWSMKSLTAYRALRAAIDSDADSSDSDILRTQITPIRQHQISEELTFNARFDQLNLVLGAYYFDELNREPLTLAVYPAGFSHVQRPRLDAESYALFGQGEFFVSPRLSLIAGLRWTHETKDYELTDFYAASTADDPNEVENAPQISGAEGISDPFYIDVSRSRSALTPKLGVNFQWTPDIMLFASATRGFKSGGYDYGASNAEDAAAGYGPEYLWSYELGAKTDWLDRRLRLNVDAFYYDYSDMQVEHFVNNGGSFGAVTENAASAEVKGLEIELVARPLRGLDMFANLAWLDATYSKYPQAYSNQFGDFDASGKRLNNAPRWSAALGANYAWSLGEHGDAFAGVDYHYQTEVYFTPVNDGVDGAEDYPEQQDDYGLLNARIGWDSPTGIWRAMLVGSNLTDEKYVTGTANYTAAIAGRVGDPRTAKLLVSWRF</sequence>
<evidence type="ECO:0000256" key="10">
    <source>
        <dbReference type="ARBA" id="ARBA00023237"/>
    </source>
</evidence>
<dbReference type="Gene3D" id="2.40.170.20">
    <property type="entry name" value="TonB-dependent receptor, beta-barrel domain"/>
    <property type="match status" value="1"/>
</dbReference>
<dbReference type="InterPro" id="IPR010916">
    <property type="entry name" value="TonB_box_CS"/>
</dbReference>
<gene>
    <name evidence="17" type="ORF">ATO7_08567</name>
</gene>
<comment type="similarity">
    <text evidence="11 13">Belongs to the TonB-dependent receptor family.</text>
</comment>
<evidence type="ECO:0000259" key="16">
    <source>
        <dbReference type="Pfam" id="PF07715"/>
    </source>
</evidence>
<feature type="domain" description="TonB-dependent receptor plug" evidence="16">
    <location>
        <begin position="55"/>
        <end position="161"/>
    </location>
</feature>
<dbReference type="AlphaFoldDB" id="A0A1Y1SDN8"/>
<evidence type="ECO:0000256" key="11">
    <source>
        <dbReference type="PROSITE-ProRule" id="PRU01360"/>
    </source>
</evidence>
<dbReference type="Pfam" id="PF00593">
    <property type="entry name" value="TonB_dep_Rec_b-barrel"/>
    <property type="match status" value="1"/>
</dbReference>
<keyword evidence="7" id="KW-0406">Ion transport</keyword>
<dbReference type="STRING" id="1317117.ATO7_08567"/>
<dbReference type="OrthoDB" id="5987490at2"/>
<dbReference type="EMBL" id="AQQV01000002">
    <property type="protein sequence ID" value="ORE87079.1"/>
    <property type="molecule type" value="Genomic_DNA"/>
</dbReference>
<accession>A0A1Y1SDN8</accession>
<evidence type="ECO:0000259" key="15">
    <source>
        <dbReference type="Pfam" id="PF00593"/>
    </source>
</evidence>
<dbReference type="PANTHER" id="PTHR32552:SF81">
    <property type="entry name" value="TONB-DEPENDENT OUTER MEMBRANE RECEPTOR"/>
    <property type="match status" value="1"/>
</dbReference>
<dbReference type="PANTHER" id="PTHR32552">
    <property type="entry name" value="FERRICHROME IRON RECEPTOR-RELATED"/>
    <property type="match status" value="1"/>
</dbReference>
<comment type="subcellular location">
    <subcellularLocation>
        <location evidence="1 11">Cell outer membrane</location>
        <topology evidence="1 11">Multi-pass membrane protein</topology>
    </subcellularLocation>
</comment>
<evidence type="ECO:0000313" key="18">
    <source>
        <dbReference type="Proteomes" id="UP000192342"/>
    </source>
</evidence>
<name>A0A1Y1SDN8_9GAMM</name>
<evidence type="ECO:0000256" key="8">
    <source>
        <dbReference type="ARBA" id="ARBA00023077"/>
    </source>
</evidence>
<evidence type="ECO:0000256" key="5">
    <source>
        <dbReference type="ARBA" id="ARBA00022692"/>
    </source>
</evidence>
<dbReference type="GO" id="GO:0009279">
    <property type="term" value="C:cell outer membrane"/>
    <property type="evidence" value="ECO:0007669"/>
    <property type="project" value="UniProtKB-SubCell"/>
</dbReference>
<keyword evidence="2 11" id="KW-0813">Transport</keyword>
<feature type="short sequence motif" description="TonB box" evidence="12">
    <location>
        <begin position="42"/>
        <end position="48"/>
    </location>
</feature>
<dbReference type="SUPFAM" id="SSF56935">
    <property type="entry name" value="Porins"/>
    <property type="match status" value="1"/>
</dbReference>
<evidence type="ECO:0000256" key="6">
    <source>
        <dbReference type="ARBA" id="ARBA00023004"/>
    </source>
</evidence>
<dbReference type="PROSITE" id="PS00430">
    <property type="entry name" value="TONB_DEPENDENT_REC_1"/>
    <property type="match status" value="1"/>
</dbReference>
<keyword evidence="10 11" id="KW-0998">Cell outer membrane</keyword>
<feature type="domain" description="TonB-dependent receptor-like beta-barrel" evidence="15">
    <location>
        <begin position="265"/>
        <end position="696"/>
    </location>
</feature>
<dbReference type="PROSITE" id="PS52016">
    <property type="entry name" value="TONB_DEPENDENT_REC_3"/>
    <property type="match status" value="1"/>
</dbReference>
<evidence type="ECO:0000256" key="9">
    <source>
        <dbReference type="ARBA" id="ARBA00023136"/>
    </source>
</evidence>
<dbReference type="InterPro" id="IPR012910">
    <property type="entry name" value="Plug_dom"/>
</dbReference>
<dbReference type="InterPro" id="IPR039426">
    <property type="entry name" value="TonB-dep_rcpt-like"/>
</dbReference>
<feature type="chain" id="PRO_5012327336" evidence="14">
    <location>
        <begin position="25"/>
        <end position="745"/>
    </location>
</feature>
<evidence type="ECO:0000256" key="4">
    <source>
        <dbReference type="ARBA" id="ARBA00022496"/>
    </source>
</evidence>
<keyword evidence="8 12" id="KW-0798">TonB box</keyword>
<keyword evidence="5 11" id="KW-0812">Transmembrane</keyword>
<evidence type="ECO:0000313" key="17">
    <source>
        <dbReference type="EMBL" id="ORE87079.1"/>
    </source>
</evidence>
<evidence type="ECO:0000256" key="12">
    <source>
        <dbReference type="PROSITE-ProRule" id="PRU10143"/>
    </source>
</evidence>
<feature type="signal peptide" evidence="14">
    <location>
        <begin position="1"/>
        <end position="24"/>
    </location>
</feature>
<evidence type="ECO:0000256" key="3">
    <source>
        <dbReference type="ARBA" id="ARBA00022452"/>
    </source>
</evidence>
<dbReference type="GO" id="GO:0006826">
    <property type="term" value="P:iron ion transport"/>
    <property type="evidence" value="ECO:0007669"/>
    <property type="project" value="UniProtKB-KW"/>
</dbReference>
<dbReference type="Proteomes" id="UP000192342">
    <property type="component" value="Unassembled WGS sequence"/>
</dbReference>
<keyword evidence="3 11" id="KW-1134">Transmembrane beta strand</keyword>
<comment type="caution">
    <text evidence="17">The sequence shown here is derived from an EMBL/GenBank/DDBJ whole genome shotgun (WGS) entry which is preliminary data.</text>
</comment>
<keyword evidence="17" id="KW-0675">Receptor</keyword>
<evidence type="ECO:0000256" key="2">
    <source>
        <dbReference type="ARBA" id="ARBA00022448"/>
    </source>
</evidence>
<dbReference type="CDD" id="cd01347">
    <property type="entry name" value="ligand_gated_channel"/>
    <property type="match status" value="1"/>
</dbReference>
<proteinExistence type="inferred from homology"/>
<reference evidence="17 18" key="1">
    <citation type="submission" date="2013-04" db="EMBL/GenBank/DDBJ databases">
        <title>Oceanococcus atlanticus 22II-S10r2 Genome Sequencing.</title>
        <authorList>
            <person name="Lai Q."/>
            <person name="Li G."/>
            <person name="Shao Z."/>
        </authorList>
    </citation>
    <scope>NUCLEOTIDE SEQUENCE [LARGE SCALE GENOMIC DNA]</scope>
    <source>
        <strain evidence="17 18">22II-S10r2</strain>
    </source>
</reference>
<dbReference type="InterPro" id="IPR000531">
    <property type="entry name" value="Beta-barrel_TonB"/>
</dbReference>
<dbReference type="Pfam" id="PF07715">
    <property type="entry name" value="Plug"/>
    <property type="match status" value="1"/>
</dbReference>
<evidence type="ECO:0000256" key="7">
    <source>
        <dbReference type="ARBA" id="ARBA00023065"/>
    </source>
</evidence>
<keyword evidence="9 11" id="KW-0472">Membrane</keyword>
<protein>
    <submittedName>
        <fullName evidence="17">TonB-dependent receptor</fullName>
    </submittedName>
</protein>